<protein>
    <submittedName>
        <fullName evidence="3">Uncharacterized protein</fullName>
    </submittedName>
</protein>
<accession>A0A640S7Q7</accession>
<comment type="caution">
    <text evidence="3">The sequence shown here is derived from an EMBL/GenBank/DDBJ whole genome shotgun (WGS) entry which is preliminary data.</text>
</comment>
<organism evidence="3 5">
    <name type="scientific">Streptomyces caniferus</name>
    <dbReference type="NCBI Taxonomy" id="285557"/>
    <lineage>
        <taxon>Bacteria</taxon>
        <taxon>Bacillati</taxon>
        <taxon>Actinomycetota</taxon>
        <taxon>Actinomycetes</taxon>
        <taxon>Kitasatosporales</taxon>
        <taxon>Streptomycetaceae</taxon>
        <taxon>Streptomyces</taxon>
    </lineage>
</organism>
<feature type="region of interest" description="Disordered" evidence="1">
    <location>
        <begin position="1"/>
        <end position="28"/>
    </location>
</feature>
<dbReference type="EMBL" id="BLIN01000006">
    <property type="protein sequence ID" value="GFE11573.1"/>
    <property type="molecule type" value="Genomic_DNA"/>
</dbReference>
<evidence type="ECO:0000313" key="3">
    <source>
        <dbReference type="EMBL" id="GFE07220.1"/>
    </source>
</evidence>
<sequence>MTDNGPQDTNGGHDVDAGGQWLPPPGNPAGVLGKQSLVALRAPAVRRLLALRARGGLSRQHVRLARECLGASERTVWRWLAEASQSPAAAAHPGARRTGRFEITAEIRVLLAYWHGNASAVHRQLMERAAAEAGGVRAQTSGTAAPVPPDIVAVPGGAALSQVPLLDPLPSLSTFLRAAP</sequence>
<dbReference type="EMBL" id="BLIN01000005">
    <property type="protein sequence ID" value="GFE07220.1"/>
    <property type="molecule type" value="Genomic_DNA"/>
</dbReference>
<dbReference type="Proteomes" id="UP000435837">
    <property type="component" value="Unassembled WGS sequence"/>
</dbReference>
<proteinExistence type="predicted"/>
<evidence type="ECO:0000256" key="1">
    <source>
        <dbReference type="SAM" id="MobiDB-lite"/>
    </source>
</evidence>
<dbReference type="EMBL" id="BLIN01000003">
    <property type="protein sequence ID" value="GFE05554.1"/>
    <property type="molecule type" value="Genomic_DNA"/>
</dbReference>
<dbReference type="AlphaFoldDB" id="A0A640S7Q7"/>
<gene>
    <name evidence="2" type="ORF">Scani_18220</name>
    <name evidence="3" type="ORF">Scani_34880</name>
    <name evidence="4" type="ORF">Scani_78410</name>
</gene>
<dbReference type="RefSeq" id="WP_246295637.1">
    <property type="nucleotide sequence ID" value="NZ_BAAATH010000005.1"/>
</dbReference>
<evidence type="ECO:0000313" key="5">
    <source>
        <dbReference type="Proteomes" id="UP000435837"/>
    </source>
</evidence>
<name>A0A640S7Q7_9ACTN</name>
<evidence type="ECO:0000313" key="2">
    <source>
        <dbReference type="EMBL" id="GFE05554.1"/>
    </source>
</evidence>
<feature type="compositionally biased region" description="Polar residues" evidence="1">
    <location>
        <begin position="1"/>
        <end position="10"/>
    </location>
</feature>
<evidence type="ECO:0000313" key="4">
    <source>
        <dbReference type="EMBL" id="GFE11573.1"/>
    </source>
</evidence>
<reference evidence="3 5" key="1">
    <citation type="submission" date="2019-12" db="EMBL/GenBank/DDBJ databases">
        <title>Whole genome shotgun sequence of Streptomyces caniferus NBRC 15389.</title>
        <authorList>
            <person name="Ichikawa N."/>
            <person name="Kimura A."/>
            <person name="Kitahashi Y."/>
            <person name="Komaki H."/>
            <person name="Tamura T."/>
        </authorList>
    </citation>
    <scope>NUCLEOTIDE SEQUENCE [LARGE SCALE GENOMIC DNA]</scope>
    <source>
        <strain evidence="3 5">NBRC 15389</strain>
    </source>
</reference>